<accession>A0A1T4N0P0</accession>
<proteinExistence type="predicted"/>
<protein>
    <submittedName>
        <fullName evidence="1">Uncharacterized protein</fullName>
    </submittedName>
</protein>
<evidence type="ECO:0000313" key="2">
    <source>
        <dbReference type="Proteomes" id="UP000189941"/>
    </source>
</evidence>
<gene>
    <name evidence="1" type="ORF">SAMN02746011_01613</name>
</gene>
<dbReference type="Proteomes" id="UP000189941">
    <property type="component" value="Unassembled WGS sequence"/>
</dbReference>
<dbReference type="AlphaFoldDB" id="A0A1T4N0P0"/>
<name>A0A1T4N0P0_9LACT</name>
<reference evidence="2" key="1">
    <citation type="submission" date="2017-02" db="EMBL/GenBank/DDBJ databases">
        <authorList>
            <person name="Varghese N."/>
            <person name="Submissions S."/>
        </authorList>
    </citation>
    <scope>NUCLEOTIDE SEQUENCE [LARGE SCALE GENOMIC DNA]</scope>
    <source>
        <strain evidence="2">DSM 15739</strain>
    </source>
</reference>
<evidence type="ECO:0000313" key="1">
    <source>
        <dbReference type="EMBL" id="SJZ72853.1"/>
    </source>
</evidence>
<sequence>MGLFDWFKKKTSSEKSAEESLNTNTPDANPVYKIVTPGLHLSTHKTTTTDPSIEDIQSALTMAVNAYDEYVLLEWIDDAKRKTYLYGVGFGTTYHIEYRPQNGQKGYAYVREGVPLEEAQQLYLAFKMSHQVTIDFQWQWLEVE</sequence>
<keyword evidence="2" id="KW-1185">Reference proteome</keyword>
<dbReference type="EMBL" id="FUWO01000015">
    <property type="protein sequence ID" value="SJZ72853.1"/>
    <property type="molecule type" value="Genomic_DNA"/>
</dbReference>
<organism evidence="1 2">
    <name type="scientific">Globicatella sulfidifaciens DSM 15739</name>
    <dbReference type="NCBI Taxonomy" id="1121925"/>
    <lineage>
        <taxon>Bacteria</taxon>
        <taxon>Bacillati</taxon>
        <taxon>Bacillota</taxon>
        <taxon>Bacilli</taxon>
        <taxon>Lactobacillales</taxon>
        <taxon>Aerococcaceae</taxon>
        <taxon>Globicatella</taxon>
    </lineage>
</organism>
<dbReference type="OrthoDB" id="9880215at2"/>
<dbReference type="RefSeq" id="WP_078756317.1">
    <property type="nucleotide sequence ID" value="NZ_FUWO01000015.1"/>
</dbReference>